<evidence type="ECO:0000313" key="2">
    <source>
        <dbReference type="Proteomes" id="UP001162992"/>
    </source>
</evidence>
<comment type="caution">
    <text evidence="1">The sequence shown here is derived from an EMBL/GenBank/DDBJ whole genome shotgun (WGS) entry which is preliminary data.</text>
</comment>
<dbReference type="Proteomes" id="UP001162992">
    <property type="component" value="Chromosome 1"/>
</dbReference>
<reference evidence="2" key="1">
    <citation type="journal article" date="2024" name="Proc. Natl. Acad. Sci. U.S.A.">
        <title>Extraordinary preservation of gene collinearity over three hundred million years revealed in homosporous lycophytes.</title>
        <authorList>
            <person name="Li C."/>
            <person name="Wickell D."/>
            <person name="Kuo L.Y."/>
            <person name="Chen X."/>
            <person name="Nie B."/>
            <person name="Liao X."/>
            <person name="Peng D."/>
            <person name="Ji J."/>
            <person name="Jenkins J."/>
            <person name="Williams M."/>
            <person name="Shu S."/>
            <person name="Plott C."/>
            <person name="Barry K."/>
            <person name="Rajasekar S."/>
            <person name="Grimwood J."/>
            <person name="Han X."/>
            <person name="Sun S."/>
            <person name="Hou Z."/>
            <person name="He W."/>
            <person name="Dai G."/>
            <person name="Sun C."/>
            <person name="Schmutz J."/>
            <person name="Leebens-Mack J.H."/>
            <person name="Li F.W."/>
            <person name="Wang L."/>
        </authorList>
    </citation>
    <scope>NUCLEOTIDE SEQUENCE [LARGE SCALE GENOMIC DNA]</scope>
    <source>
        <strain evidence="2">cv. PW_Plant_1</strain>
    </source>
</reference>
<dbReference type="EMBL" id="CM055092">
    <property type="protein sequence ID" value="KAJ7568324.1"/>
    <property type="molecule type" value="Genomic_DNA"/>
</dbReference>
<accession>A0ACC2EPA1</accession>
<keyword evidence="2" id="KW-1185">Reference proteome</keyword>
<gene>
    <name evidence="1" type="ORF">O6H91_01G028100</name>
</gene>
<name>A0ACC2EPA1_DIPCM</name>
<evidence type="ECO:0000313" key="1">
    <source>
        <dbReference type="EMBL" id="KAJ7568324.1"/>
    </source>
</evidence>
<organism evidence="1 2">
    <name type="scientific">Diphasiastrum complanatum</name>
    <name type="common">Issler's clubmoss</name>
    <name type="synonym">Lycopodium complanatum</name>
    <dbReference type="NCBI Taxonomy" id="34168"/>
    <lineage>
        <taxon>Eukaryota</taxon>
        <taxon>Viridiplantae</taxon>
        <taxon>Streptophyta</taxon>
        <taxon>Embryophyta</taxon>
        <taxon>Tracheophyta</taxon>
        <taxon>Lycopodiopsida</taxon>
        <taxon>Lycopodiales</taxon>
        <taxon>Lycopodiaceae</taxon>
        <taxon>Lycopodioideae</taxon>
        <taxon>Diphasiastrum</taxon>
    </lineage>
</organism>
<proteinExistence type="predicted"/>
<sequence>MQIHEAMRELFFLAIASLLAVAQSNTDPADTRALQAFFGKIQDTSNSLSNWKGDDPCGNGTNWLGVFCAPDSSNTYHVIELRLLNFNLSGTLAPELGNLSNLEILDVMWNRISGSIPPTLGKLRNLTLLLLNGNELTGELPEELGNLTLMKRIQIDQNYISGPVPRSFANLISAQHFHMNNNSLSGSIPVELGRLPNLLHLLLDNNNLSGLLPKELSNISTLNIIQLDNNHFDNATIPSEYGNIPKLLKLSLRNCGLIGSIPDFSGDPNLAYLDLSNNLLSGTIPNSTFPQNITSIDFSSNLLTGEIPPSLGNLVSLQALILQNNKLNGSVNASLAAGKNFSQSGNKLLLDLQQNDFTQLDPNLNTGASNLWLYGTPICQSPPPRLYLICAPSSVSTLSSADSSSNGQVPFCQALACTPGVDELVPALAFQDICRCASPVQVDYRLKSPGFTYFEPYKQEFNKYISQSLNFTLDQVDVARYDWESGPRLRMLLKFFPVVTDQSSRMFNLSEKRRLYQTFTGWKVPDNSDFGPYEVLGFTPSGAVLYPSAPKSSTNLSGGAIAGIILGCVAATAAIVVALMFHLFRKYRRPMFLARRSTTGKQGQELIKVAGVKYFTFDELAVATDGFSDTKEVGQGGYGKVYRGILRDGQIVAIKRAEENSLQGAKEFYTEIELLSRVHHRNLVSLYGYCNDEGEQMLVYEFITGGTLQQRLSRTAKSPLDFVTRLRIAIDSARGILYLHTEANPPIFHRDVKASNILLGERNIAKVADFGLSRLAPVPDLEGSTPGHVSTVVKGTPGYLDPEYFLTHKLSDKSDVYSFGVVLLELLTGMQPISHGKNLVREVNLAYEAGTVLSIVDENMGAYPSEALGPLVQLAIACCKDDPSVRPSMSEVVRDLEDIWNTMPWEDNPSVILEPDNASGLKKGSTVHSSATYSQSNVDESGLFSQTNLNVAPR</sequence>
<protein>
    <submittedName>
        <fullName evidence="1">Uncharacterized protein</fullName>
    </submittedName>
</protein>